<keyword evidence="2" id="KW-1185">Reference proteome</keyword>
<proteinExistence type="predicted"/>
<dbReference type="InterPro" id="IPR029055">
    <property type="entry name" value="Ntn_hydrolases_N"/>
</dbReference>
<dbReference type="EMBL" id="BAABBO010000002">
    <property type="protein sequence ID" value="GAA3953225.1"/>
    <property type="molecule type" value="Genomic_DNA"/>
</dbReference>
<evidence type="ECO:0000313" key="1">
    <source>
        <dbReference type="EMBL" id="GAA3953225.1"/>
    </source>
</evidence>
<gene>
    <name evidence="1" type="ORF">GCM10022278_10200</name>
</gene>
<dbReference type="Proteomes" id="UP001501337">
    <property type="component" value="Unassembled WGS sequence"/>
</dbReference>
<sequence length="474" mass="52105">MKRGAVEIMGVVCPRNQQGLLLHYIEHLFTCELARALTAHQHPAPPSQRIDSLHDTTSADSSGCAWTGVMAAPGRTREPLKTVPDAGPAAEAPSYGSFAMACVTPQGDILLSCDQAGVAPLYYRRVNQAVVFSSSLHFLTTMTSDTTLHAGHLSEFLATGLLSGSETLYQGIYRLEAGQRVRIQQRLNEVRVDIESLSVSALAAGLEVRMQFPLSLKLDEPATTFGTPEAFLATPKYSRALGSPSDMSWELSYRHQFRQHKGAVFCCDLGAPVDAAGSPAQPLYQNLLRRRYRKALAGQTARSIRTAAQQSLAPRLGSAVSDAEIDRFIEFKWLLPDIARRLFITASTHGCTVLFPALNTLHSALNTCLANGSADELRTLLRSDSRLPRAVRHASAHFSLSDPSAVNVFDAAQRLYRHGHSTSLMNRIFNLSPWRTVRYLSQGSPTQAERFALTFLTLDYQLRINRCHQVSEVD</sequence>
<evidence type="ECO:0000313" key="2">
    <source>
        <dbReference type="Proteomes" id="UP001501337"/>
    </source>
</evidence>
<evidence type="ECO:0008006" key="3">
    <source>
        <dbReference type="Google" id="ProtNLM"/>
    </source>
</evidence>
<name>A0ABP7NV82_9GAMM</name>
<comment type="caution">
    <text evidence="1">The sequence shown here is derived from an EMBL/GenBank/DDBJ whole genome shotgun (WGS) entry which is preliminary data.</text>
</comment>
<dbReference type="Gene3D" id="3.60.20.10">
    <property type="entry name" value="Glutamine Phosphoribosylpyrophosphate, subunit 1, domain 1"/>
    <property type="match status" value="1"/>
</dbReference>
<reference evidence="2" key="1">
    <citation type="journal article" date="2019" name="Int. J. Syst. Evol. Microbiol.">
        <title>The Global Catalogue of Microorganisms (GCM) 10K type strain sequencing project: providing services to taxonomists for standard genome sequencing and annotation.</title>
        <authorList>
            <consortium name="The Broad Institute Genomics Platform"/>
            <consortium name="The Broad Institute Genome Sequencing Center for Infectious Disease"/>
            <person name="Wu L."/>
            <person name="Ma J."/>
        </authorList>
    </citation>
    <scope>NUCLEOTIDE SEQUENCE [LARGE SCALE GENOMIC DNA]</scope>
    <source>
        <strain evidence="2">JCM 17555</strain>
    </source>
</reference>
<dbReference type="SUPFAM" id="SSF56235">
    <property type="entry name" value="N-terminal nucleophile aminohydrolases (Ntn hydrolases)"/>
    <property type="match status" value="1"/>
</dbReference>
<dbReference type="RefSeq" id="WP_344803993.1">
    <property type="nucleotide sequence ID" value="NZ_BAABBO010000002.1"/>
</dbReference>
<protein>
    <recommendedName>
        <fullName evidence="3">ApeA N-terminal domain-containing protein</fullName>
    </recommendedName>
</protein>
<accession>A0ABP7NV82</accession>
<organism evidence="1 2">
    <name type="scientific">Allohahella marinimesophila</name>
    <dbReference type="NCBI Taxonomy" id="1054972"/>
    <lineage>
        <taxon>Bacteria</taxon>
        <taxon>Pseudomonadati</taxon>
        <taxon>Pseudomonadota</taxon>
        <taxon>Gammaproteobacteria</taxon>
        <taxon>Oceanospirillales</taxon>
        <taxon>Hahellaceae</taxon>
        <taxon>Allohahella</taxon>
    </lineage>
</organism>